<sequence length="165" mass="17768">MPLNTLCLRCGMCCDGTLFTHVSLQPEEAAALQQRGMVIGSRSDGSPALTQACAALDGRACTVYSDRPASCRQYHCQLFSALAEQEVSLEEALAVVDEAHARVAAVALTLAPVSPEDAPRSVLQRARRAHLREHGGPVSAEAQATYEQAEAYLDTHFRGRFGRRG</sequence>
<dbReference type="KEGG" id="mym:A176_006991"/>
<dbReference type="eggNOG" id="COG0727">
    <property type="taxonomic scope" value="Bacteria"/>
</dbReference>
<dbReference type="InterPro" id="IPR005358">
    <property type="entry name" value="Puta_zinc/iron-chelating_dom"/>
</dbReference>
<dbReference type="EMBL" id="CP012109">
    <property type="protein sequence ID" value="AKQ70079.1"/>
    <property type="molecule type" value="Genomic_DNA"/>
</dbReference>
<dbReference type="RefSeq" id="WP_002637806.1">
    <property type="nucleotide sequence ID" value="NZ_CP012109.1"/>
</dbReference>
<dbReference type="OrthoDB" id="7391735at2"/>
<name>A0A0H4X4F1_9BACT</name>
<reference evidence="1 2" key="1">
    <citation type="journal article" date="2016" name="PLoS ONE">
        <title>Complete Genome Sequence and Comparative Genomics of a Novel Myxobacterium Myxococcus hansupus.</title>
        <authorList>
            <person name="Sharma G."/>
            <person name="Narwani T."/>
            <person name="Subramanian S."/>
        </authorList>
    </citation>
    <scope>NUCLEOTIDE SEQUENCE [LARGE SCALE GENOMIC DNA]</scope>
    <source>
        <strain evidence="2">mixupus</strain>
    </source>
</reference>
<dbReference type="PATRIC" id="fig|1297742.4.peg.7089"/>
<protein>
    <recommendedName>
        <fullName evidence="3">YkgJ family cysteine cluster protein</fullName>
    </recommendedName>
</protein>
<proteinExistence type="predicted"/>
<dbReference type="Pfam" id="PF03692">
    <property type="entry name" value="CxxCxxCC"/>
    <property type="match status" value="1"/>
</dbReference>
<evidence type="ECO:0008006" key="3">
    <source>
        <dbReference type="Google" id="ProtNLM"/>
    </source>
</evidence>
<dbReference type="STRING" id="1297742.A176_006991"/>
<gene>
    <name evidence="1" type="ORF">A176_006991</name>
</gene>
<dbReference type="AlphaFoldDB" id="A0A0H4X4F1"/>
<evidence type="ECO:0000313" key="1">
    <source>
        <dbReference type="EMBL" id="AKQ70079.1"/>
    </source>
</evidence>
<accession>A0A0H4X4F1</accession>
<keyword evidence="2" id="KW-1185">Reference proteome</keyword>
<dbReference type="Proteomes" id="UP000009026">
    <property type="component" value="Chromosome"/>
</dbReference>
<evidence type="ECO:0000313" key="2">
    <source>
        <dbReference type="Proteomes" id="UP000009026"/>
    </source>
</evidence>
<organism evidence="1 2">
    <name type="scientific">Pseudomyxococcus hansupus</name>
    <dbReference type="NCBI Taxonomy" id="1297742"/>
    <lineage>
        <taxon>Bacteria</taxon>
        <taxon>Pseudomonadati</taxon>
        <taxon>Myxococcota</taxon>
        <taxon>Myxococcia</taxon>
        <taxon>Myxococcales</taxon>
        <taxon>Cystobacterineae</taxon>
        <taxon>Myxococcaceae</taxon>
        <taxon>Pseudomyxococcus</taxon>
    </lineage>
</organism>